<dbReference type="Pfam" id="PF02308">
    <property type="entry name" value="MgtC"/>
    <property type="match status" value="1"/>
</dbReference>
<keyword evidence="7" id="KW-0997">Cell inner membrane</keyword>
<evidence type="ECO:0000313" key="9">
    <source>
        <dbReference type="EMBL" id="KPH85651.1"/>
    </source>
</evidence>
<evidence type="ECO:0000313" key="10">
    <source>
        <dbReference type="Proteomes" id="UP000031553"/>
    </source>
</evidence>
<reference evidence="9 10" key="1">
    <citation type="submission" date="2015-07" db="EMBL/GenBank/DDBJ databases">
        <title>Draft Genome Sequence of Komagataeibacter intermedius Strain AF2, Isolated from Kombucha Tea.</title>
        <authorList>
            <person name="Santos R.A."/>
            <person name="Berretta A.A."/>
            <person name="Barud H.S."/>
            <person name="Ribeiro S.J."/>
            <person name="Gonzalez-Garcia L.N."/>
            <person name="Zucchi T.D."/>
            <person name="Goldman G.H."/>
            <person name="Riano-Pachon D.M."/>
        </authorList>
    </citation>
    <scope>NUCLEOTIDE SEQUENCE [LARGE SCALE GENOMIC DNA]</scope>
    <source>
        <strain evidence="9 10">AF2</strain>
    </source>
</reference>
<feature type="transmembrane region" description="Helical" evidence="7">
    <location>
        <begin position="73"/>
        <end position="92"/>
    </location>
</feature>
<gene>
    <name evidence="9" type="ORF">GLUCOINTEAF2_0203278</name>
</gene>
<keyword evidence="4 7" id="KW-0812">Transmembrane</keyword>
<evidence type="ECO:0000259" key="8">
    <source>
        <dbReference type="Pfam" id="PF02308"/>
    </source>
</evidence>
<dbReference type="InterPro" id="IPR049177">
    <property type="entry name" value="MgtC_SapB_SrpB_YhiD_N"/>
</dbReference>
<dbReference type="OrthoDB" id="9811198at2"/>
<comment type="subcellular location">
    <subcellularLocation>
        <location evidence="7">Cell inner membrane</location>
        <topology evidence="7">Multi-pass membrane protein</topology>
    </subcellularLocation>
    <subcellularLocation>
        <location evidence="1">Cell membrane</location>
        <topology evidence="1">Multi-pass membrane protein</topology>
    </subcellularLocation>
</comment>
<sequence>MTETLDWGDITLRLVAALVAGMVFGLNRDEHGRPAGLRTTTLVCLAACLAMLQTNWLLGTVGKAADSFVTLDLMRLPLGILSGMGFIGGGAILRRENMVLGVTTAATLWIVTVLGLCFGGGQMGLGIAGTVLGFAVLWGLNFAERALREDHRAALVVIADTQNPAICDLARQCMAVSIQIAGQSIAYSEQGEKAEMHFDLRWRGRRRDVGPPAFLLQLARHPGVQAVQWKPVGFIGL</sequence>
<feature type="transmembrane region" description="Helical" evidence="7">
    <location>
        <begin position="35"/>
        <end position="53"/>
    </location>
</feature>
<evidence type="ECO:0000256" key="4">
    <source>
        <dbReference type="ARBA" id="ARBA00022692"/>
    </source>
</evidence>
<dbReference type="AlphaFoldDB" id="A0A0N1F997"/>
<comment type="similarity">
    <text evidence="2 7">Belongs to the MgtC/SapB family.</text>
</comment>
<dbReference type="RefSeq" id="WP_025440074.1">
    <property type="nucleotide sequence ID" value="NZ_JUFX02000230.1"/>
</dbReference>
<keyword evidence="5 7" id="KW-1133">Transmembrane helix</keyword>
<keyword evidence="3" id="KW-1003">Cell membrane</keyword>
<feature type="transmembrane region" description="Helical" evidence="7">
    <location>
        <begin position="99"/>
        <end position="118"/>
    </location>
</feature>
<protein>
    <recommendedName>
        <fullName evidence="7">Protein MgtC</fullName>
    </recommendedName>
</protein>
<keyword evidence="6 7" id="KW-0472">Membrane</keyword>
<dbReference type="PRINTS" id="PR01837">
    <property type="entry name" value="MGTCSAPBPROT"/>
</dbReference>
<feature type="transmembrane region" description="Helical" evidence="7">
    <location>
        <begin position="124"/>
        <end position="143"/>
    </location>
</feature>
<name>A0A0N1F997_9PROT</name>
<dbReference type="EMBL" id="JUFX02000230">
    <property type="protein sequence ID" value="KPH85651.1"/>
    <property type="molecule type" value="Genomic_DNA"/>
</dbReference>
<dbReference type="PANTHER" id="PTHR33778:SF1">
    <property type="entry name" value="MAGNESIUM TRANSPORTER YHID-RELATED"/>
    <property type="match status" value="1"/>
</dbReference>
<dbReference type="GO" id="GO:0005886">
    <property type="term" value="C:plasma membrane"/>
    <property type="evidence" value="ECO:0007669"/>
    <property type="project" value="UniProtKB-SubCell"/>
</dbReference>
<dbReference type="Proteomes" id="UP000031553">
    <property type="component" value="Unassembled WGS sequence"/>
</dbReference>
<dbReference type="InterPro" id="IPR003416">
    <property type="entry name" value="MgtC/SapB/SrpB/YhiD_fam"/>
</dbReference>
<evidence type="ECO:0000256" key="7">
    <source>
        <dbReference type="RuleBase" id="RU365041"/>
    </source>
</evidence>
<evidence type="ECO:0000256" key="3">
    <source>
        <dbReference type="ARBA" id="ARBA00022475"/>
    </source>
</evidence>
<comment type="caution">
    <text evidence="9">The sequence shown here is derived from an EMBL/GenBank/DDBJ whole genome shotgun (WGS) entry which is preliminary data.</text>
</comment>
<feature type="transmembrane region" description="Helical" evidence="7">
    <location>
        <begin position="12"/>
        <end position="28"/>
    </location>
</feature>
<organism evidence="9 10">
    <name type="scientific">Komagataeibacter intermedius AF2</name>
    <dbReference type="NCBI Taxonomy" id="1458464"/>
    <lineage>
        <taxon>Bacteria</taxon>
        <taxon>Pseudomonadati</taxon>
        <taxon>Pseudomonadota</taxon>
        <taxon>Alphaproteobacteria</taxon>
        <taxon>Acetobacterales</taxon>
        <taxon>Acetobacteraceae</taxon>
        <taxon>Komagataeibacter</taxon>
    </lineage>
</organism>
<feature type="domain" description="MgtC/SapB/SrpB/YhiD N-terminal" evidence="8">
    <location>
        <begin position="14"/>
        <end position="145"/>
    </location>
</feature>
<dbReference type="PANTHER" id="PTHR33778">
    <property type="entry name" value="PROTEIN MGTC"/>
    <property type="match status" value="1"/>
</dbReference>
<evidence type="ECO:0000256" key="2">
    <source>
        <dbReference type="ARBA" id="ARBA00009298"/>
    </source>
</evidence>
<accession>A0A0N1F997</accession>
<evidence type="ECO:0000256" key="5">
    <source>
        <dbReference type="ARBA" id="ARBA00022989"/>
    </source>
</evidence>
<proteinExistence type="inferred from homology"/>
<evidence type="ECO:0000256" key="6">
    <source>
        <dbReference type="ARBA" id="ARBA00023136"/>
    </source>
</evidence>
<evidence type="ECO:0000256" key="1">
    <source>
        <dbReference type="ARBA" id="ARBA00004651"/>
    </source>
</evidence>